<dbReference type="InterPro" id="IPR005119">
    <property type="entry name" value="LysR_subst-bd"/>
</dbReference>
<dbReference type="PANTHER" id="PTHR30419">
    <property type="entry name" value="HTH-TYPE TRANSCRIPTIONAL REGULATOR YBHD"/>
    <property type="match status" value="1"/>
</dbReference>
<dbReference type="InterPro" id="IPR050950">
    <property type="entry name" value="HTH-type_LysR_regulators"/>
</dbReference>
<keyword evidence="4" id="KW-0804">Transcription</keyword>
<evidence type="ECO:0000259" key="5">
    <source>
        <dbReference type="PROSITE" id="PS50931"/>
    </source>
</evidence>
<dbReference type="GO" id="GO:0005829">
    <property type="term" value="C:cytosol"/>
    <property type="evidence" value="ECO:0007669"/>
    <property type="project" value="TreeGrafter"/>
</dbReference>
<evidence type="ECO:0000313" key="6">
    <source>
        <dbReference type="EMBL" id="QIC70145.1"/>
    </source>
</evidence>
<evidence type="ECO:0000256" key="4">
    <source>
        <dbReference type="ARBA" id="ARBA00023163"/>
    </source>
</evidence>
<dbReference type="PANTHER" id="PTHR30419:SF8">
    <property type="entry name" value="NITROGEN ASSIMILATION TRANSCRIPTIONAL ACTIVATOR-RELATED"/>
    <property type="match status" value="1"/>
</dbReference>
<organism evidence="6 7">
    <name type="scientific">Acinetobacter indicus</name>
    <dbReference type="NCBI Taxonomy" id="756892"/>
    <lineage>
        <taxon>Bacteria</taxon>
        <taxon>Pseudomonadati</taxon>
        <taxon>Pseudomonadota</taxon>
        <taxon>Gammaproteobacteria</taxon>
        <taxon>Moraxellales</taxon>
        <taxon>Moraxellaceae</taxon>
        <taxon>Acinetobacter</taxon>
    </lineage>
</organism>
<dbReference type="SUPFAM" id="SSF53850">
    <property type="entry name" value="Periplasmic binding protein-like II"/>
    <property type="match status" value="1"/>
</dbReference>
<name>A0A6C0Y2Z6_9GAMM</name>
<comment type="similarity">
    <text evidence="1">Belongs to the LysR transcriptional regulatory family.</text>
</comment>
<feature type="domain" description="HTH lysR-type" evidence="5">
    <location>
        <begin position="3"/>
        <end position="64"/>
    </location>
</feature>
<dbReference type="Pfam" id="PF03466">
    <property type="entry name" value="LysR_substrate"/>
    <property type="match status" value="1"/>
</dbReference>
<sequence length="301" mass="33599">MMVDLKSLKILVKLVQLQSFTRTADALCLTQPTISKAIRGLEDELGTALFHKGEAGRKREVQLTYLGEQIYQHALQMLQLEQAIYDSVAEVRALERGKLTLGLPPLGSVLLSRLIAKFHQQYPAIELSFLEVGASGIEAAILDKQIDVGIVLGHLKPALGGIPIMDSPLCLLSARNSAWQGRETVSLLELKDESFLLFADSFTLNQMILQAAQQLGFEPKIVCKSSQWDFIAKMVDSGMGIALLPQVYCEQLPAERYQISRLCQPELNWTLRMAWNTTVAMSPATRAWLRIIETHPDEIHF</sequence>
<reference evidence="6 7" key="1">
    <citation type="submission" date="2019-09" db="EMBL/GenBank/DDBJ databases">
        <title>Non-baumannii Acinetobacter spp. carrying blaNDM-1 isolated in China.</title>
        <authorList>
            <person name="Cui C."/>
            <person name="Chen C."/>
            <person name="Sun J."/>
            <person name="Liu Y."/>
        </authorList>
    </citation>
    <scope>NUCLEOTIDE SEQUENCE [LARGE SCALE GENOMIC DNA]</scope>
    <source>
        <strain evidence="6 7">B18</strain>
    </source>
</reference>
<dbReference type="SUPFAM" id="SSF46785">
    <property type="entry name" value="Winged helix' DNA-binding domain"/>
    <property type="match status" value="1"/>
</dbReference>
<accession>A0A6C0Y2Z6</accession>
<dbReference type="PROSITE" id="PS50931">
    <property type="entry name" value="HTH_LYSR"/>
    <property type="match status" value="1"/>
</dbReference>
<dbReference type="Pfam" id="PF00126">
    <property type="entry name" value="HTH_1"/>
    <property type="match status" value="1"/>
</dbReference>
<dbReference type="Proteomes" id="UP000503440">
    <property type="component" value="Chromosome"/>
</dbReference>
<dbReference type="Gene3D" id="3.40.190.290">
    <property type="match status" value="1"/>
</dbReference>
<evidence type="ECO:0000256" key="2">
    <source>
        <dbReference type="ARBA" id="ARBA00023015"/>
    </source>
</evidence>
<dbReference type="InterPro" id="IPR036388">
    <property type="entry name" value="WH-like_DNA-bd_sf"/>
</dbReference>
<evidence type="ECO:0000256" key="1">
    <source>
        <dbReference type="ARBA" id="ARBA00009437"/>
    </source>
</evidence>
<dbReference type="InterPro" id="IPR036390">
    <property type="entry name" value="WH_DNA-bd_sf"/>
</dbReference>
<keyword evidence="3" id="KW-0238">DNA-binding</keyword>
<dbReference type="InterPro" id="IPR000847">
    <property type="entry name" value="LysR_HTH_N"/>
</dbReference>
<dbReference type="GO" id="GO:0003677">
    <property type="term" value="F:DNA binding"/>
    <property type="evidence" value="ECO:0007669"/>
    <property type="project" value="UniProtKB-KW"/>
</dbReference>
<dbReference type="AlphaFoldDB" id="A0A6C0Y2Z6"/>
<dbReference type="EMBL" id="CP044455">
    <property type="protein sequence ID" value="QIC70145.1"/>
    <property type="molecule type" value="Genomic_DNA"/>
</dbReference>
<proteinExistence type="inferred from homology"/>
<keyword evidence="2" id="KW-0805">Transcription regulation</keyword>
<dbReference type="Gene3D" id="1.10.10.10">
    <property type="entry name" value="Winged helix-like DNA-binding domain superfamily/Winged helix DNA-binding domain"/>
    <property type="match status" value="1"/>
</dbReference>
<gene>
    <name evidence="6" type="ORF">FSC09_06865</name>
</gene>
<dbReference type="GO" id="GO:0003700">
    <property type="term" value="F:DNA-binding transcription factor activity"/>
    <property type="evidence" value="ECO:0007669"/>
    <property type="project" value="InterPro"/>
</dbReference>
<evidence type="ECO:0000313" key="7">
    <source>
        <dbReference type="Proteomes" id="UP000503440"/>
    </source>
</evidence>
<dbReference type="PRINTS" id="PR00039">
    <property type="entry name" value="HTHLYSR"/>
</dbReference>
<evidence type="ECO:0000256" key="3">
    <source>
        <dbReference type="ARBA" id="ARBA00023125"/>
    </source>
</evidence>
<protein>
    <submittedName>
        <fullName evidence="6">LysR family transcriptional regulator</fullName>
    </submittedName>
</protein>